<evidence type="ECO:0000313" key="1">
    <source>
        <dbReference type="EMBL" id="TWT63194.1"/>
    </source>
</evidence>
<evidence type="ECO:0008006" key="3">
    <source>
        <dbReference type="Google" id="ProtNLM"/>
    </source>
</evidence>
<dbReference type="RefSeq" id="WP_146504971.1">
    <property type="nucleotide sequence ID" value="NZ_SJPG01000001.1"/>
</dbReference>
<sequence length="147" mass="16313">MSRSKLSFKAKSYVNLAGTDTEMTTIKDQVTLNFSKNESDDSAKGDEWDMVRGTTKVVSVDFQLLVKADDPIKTALLDSLLNNTPLEMHFLDGSLGTAGSEGIHADFEVMQMNRTEARKEVLVYDCNVKITRGETEGVPEWFIDATV</sequence>
<organism evidence="1 2">
    <name type="scientific">Rubinisphaera italica</name>
    <dbReference type="NCBI Taxonomy" id="2527969"/>
    <lineage>
        <taxon>Bacteria</taxon>
        <taxon>Pseudomonadati</taxon>
        <taxon>Planctomycetota</taxon>
        <taxon>Planctomycetia</taxon>
        <taxon>Planctomycetales</taxon>
        <taxon>Planctomycetaceae</taxon>
        <taxon>Rubinisphaera</taxon>
    </lineage>
</organism>
<keyword evidence="2" id="KW-1185">Reference proteome</keyword>
<accession>A0A5C5XK17</accession>
<gene>
    <name evidence="1" type="ORF">Pan54_39470</name>
</gene>
<dbReference type="EMBL" id="SJPG01000001">
    <property type="protein sequence ID" value="TWT63194.1"/>
    <property type="molecule type" value="Genomic_DNA"/>
</dbReference>
<dbReference type="AlphaFoldDB" id="A0A5C5XK17"/>
<reference evidence="1 2" key="1">
    <citation type="submission" date="2019-02" db="EMBL/GenBank/DDBJ databases">
        <title>Deep-cultivation of Planctomycetes and their phenomic and genomic characterization uncovers novel biology.</title>
        <authorList>
            <person name="Wiegand S."/>
            <person name="Jogler M."/>
            <person name="Boedeker C."/>
            <person name="Pinto D."/>
            <person name="Vollmers J."/>
            <person name="Rivas-Marin E."/>
            <person name="Kohn T."/>
            <person name="Peeters S.H."/>
            <person name="Heuer A."/>
            <person name="Rast P."/>
            <person name="Oberbeckmann S."/>
            <person name="Bunk B."/>
            <person name="Jeske O."/>
            <person name="Meyerdierks A."/>
            <person name="Storesund J.E."/>
            <person name="Kallscheuer N."/>
            <person name="Luecker S."/>
            <person name="Lage O.M."/>
            <person name="Pohl T."/>
            <person name="Merkel B.J."/>
            <person name="Hornburger P."/>
            <person name="Mueller R.-W."/>
            <person name="Bruemmer F."/>
            <person name="Labrenz M."/>
            <person name="Spormann A.M."/>
            <person name="Op Den Camp H."/>
            <person name="Overmann J."/>
            <person name="Amann R."/>
            <person name="Jetten M.S.M."/>
            <person name="Mascher T."/>
            <person name="Medema M.H."/>
            <person name="Devos D.P."/>
            <person name="Kaster A.-K."/>
            <person name="Ovreas L."/>
            <person name="Rohde M."/>
            <person name="Galperin M.Y."/>
            <person name="Jogler C."/>
        </authorList>
    </citation>
    <scope>NUCLEOTIDE SEQUENCE [LARGE SCALE GENOMIC DNA]</scope>
    <source>
        <strain evidence="1 2">Pan54</strain>
    </source>
</reference>
<name>A0A5C5XK17_9PLAN</name>
<dbReference type="Proteomes" id="UP000316095">
    <property type="component" value="Unassembled WGS sequence"/>
</dbReference>
<protein>
    <recommendedName>
        <fullName evidence="3">Phage major tail protein 2</fullName>
    </recommendedName>
</protein>
<evidence type="ECO:0000313" key="2">
    <source>
        <dbReference type="Proteomes" id="UP000316095"/>
    </source>
</evidence>
<proteinExistence type="predicted"/>
<comment type="caution">
    <text evidence="1">The sequence shown here is derived from an EMBL/GenBank/DDBJ whole genome shotgun (WGS) entry which is preliminary data.</text>
</comment>